<dbReference type="Proteomes" id="UP000887580">
    <property type="component" value="Unplaced"/>
</dbReference>
<accession>A0AC35F1N4</accession>
<dbReference type="WBParaSite" id="PS1159_v2.g12932.t1">
    <property type="protein sequence ID" value="PS1159_v2.g12932.t1"/>
    <property type="gene ID" value="PS1159_v2.g12932"/>
</dbReference>
<protein>
    <submittedName>
        <fullName evidence="2">Uncharacterized protein</fullName>
    </submittedName>
</protein>
<evidence type="ECO:0000313" key="2">
    <source>
        <dbReference type="WBParaSite" id="PS1159_v2.g12932.t1"/>
    </source>
</evidence>
<evidence type="ECO:0000313" key="1">
    <source>
        <dbReference type="Proteomes" id="UP000887580"/>
    </source>
</evidence>
<proteinExistence type="predicted"/>
<sequence length="127" mass="14763">MIRSRSVKVQVHSLHAKIERRLIYQAIFCSLFQLVYFILNYLSSLDSNAKVLFIYVNSSTLGYHLQHYAVMITHFIFSPTFKVAFLSFYHLKFLTKDRNTTKIVMLSKGLATQRSSVPRATRTISTH</sequence>
<reference evidence="2" key="1">
    <citation type="submission" date="2022-11" db="UniProtKB">
        <authorList>
            <consortium name="WormBaseParasite"/>
        </authorList>
    </citation>
    <scope>IDENTIFICATION</scope>
</reference>
<name>A0AC35F1N4_9BILA</name>
<organism evidence="1 2">
    <name type="scientific">Panagrolaimus sp. PS1159</name>
    <dbReference type="NCBI Taxonomy" id="55785"/>
    <lineage>
        <taxon>Eukaryota</taxon>
        <taxon>Metazoa</taxon>
        <taxon>Ecdysozoa</taxon>
        <taxon>Nematoda</taxon>
        <taxon>Chromadorea</taxon>
        <taxon>Rhabditida</taxon>
        <taxon>Tylenchina</taxon>
        <taxon>Panagrolaimomorpha</taxon>
        <taxon>Panagrolaimoidea</taxon>
        <taxon>Panagrolaimidae</taxon>
        <taxon>Panagrolaimus</taxon>
    </lineage>
</organism>